<evidence type="ECO:0000256" key="1">
    <source>
        <dbReference type="SAM" id="SignalP"/>
    </source>
</evidence>
<keyword evidence="4" id="KW-1185">Reference proteome</keyword>
<dbReference type="InterPro" id="IPR050229">
    <property type="entry name" value="GlpE_sulfurtransferase"/>
</dbReference>
<evidence type="ECO:0000313" key="3">
    <source>
        <dbReference type="EMBL" id="THH35536.1"/>
    </source>
</evidence>
<dbReference type="Proteomes" id="UP000308528">
    <property type="component" value="Unassembled WGS sequence"/>
</dbReference>
<dbReference type="InterPro" id="IPR036873">
    <property type="entry name" value="Rhodanese-like_dom_sf"/>
</dbReference>
<dbReference type="PANTHER" id="PTHR43031:SF1">
    <property type="entry name" value="PYRIDINE NUCLEOTIDE-DISULPHIDE OXIDOREDUCTASE"/>
    <property type="match status" value="1"/>
</dbReference>
<name>A0A4S4N8K0_9BACT</name>
<dbReference type="Pfam" id="PF00581">
    <property type="entry name" value="Rhodanese"/>
    <property type="match status" value="1"/>
</dbReference>
<comment type="caution">
    <text evidence="3">The sequence shown here is derived from an EMBL/GenBank/DDBJ whole genome shotgun (WGS) entry which is preliminary data.</text>
</comment>
<proteinExistence type="predicted"/>
<organism evidence="3 4">
    <name type="scientific">Neolewinella litorea</name>
    <dbReference type="NCBI Taxonomy" id="2562452"/>
    <lineage>
        <taxon>Bacteria</taxon>
        <taxon>Pseudomonadati</taxon>
        <taxon>Bacteroidota</taxon>
        <taxon>Saprospiria</taxon>
        <taxon>Saprospirales</taxon>
        <taxon>Lewinellaceae</taxon>
        <taxon>Neolewinella</taxon>
    </lineage>
</organism>
<evidence type="ECO:0000259" key="2">
    <source>
        <dbReference type="PROSITE" id="PS50206"/>
    </source>
</evidence>
<dbReference type="SMART" id="SM00450">
    <property type="entry name" value="RHOD"/>
    <property type="match status" value="1"/>
</dbReference>
<evidence type="ECO:0000313" key="4">
    <source>
        <dbReference type="Proteomes" id="UP000308528"/>
    </source>
</evidence>
<feature type="chain" id="PRO_5020918331" evidence="1">
    <location>
        <begin position="19"/>
        <end position="176"/>
    </location>
</feature>
<gene>
    <name evidence="3" type="ORF">E4021_16570</name>
</gene>
<dbReference type="EMBL" id="SRSF01000012">
    <property type="protein sequence ID" value="THH35536.1"/>
    <property type="molecule type" value="Genomic_DNA"/>
</dbReference>
<dbReference type="RefSeq" id="WP_136460499.1">
    <property type="nucleotide sequence ID" value="NZ_SRSF01000012.1"/>
</dbReference>
<accession>A0A4S4N8K0</accession>
<dbReference type="OrthoDB" id="598065at2"/>
<dbReference type="SUPFAM" id="SSF52821">
    <property type="entry name" value="Rhodanese/Cell cycle control phosphatase"/>
    <property type="match status" value="1"/>
</dbReference>
<dbReference type="CDD" id="cd00158">
    <property type="entry name" value="RHOD"/>
    <property type="match status" value="1"/>
</dbReference>
<dbReference type="InterPro" id="IPR001763">
    <property type="entry name" value="Rhodanese-like_dom"/>
</dbReference>
<feature type="domain" description="Rhodanese" evidence="2">
    <location>
        <begin position="59"/>
        <end position="148"/>
    </location>
</feature>
<dbReference type="PANTHER" id="PTHR43031">
    <property type="entry name" value="FAD-DEPENDENT OXIDOREDUCTASE"/>
    <property type="match status" value="1"/>
</dbReference>
<sequence>MRFLNFTLLALAVCCVYACRLSSQEIPPRLRTGYGPLDDRLSRMVTADSLSLSPAEVRQLDDPLLLDAREPVEYGVSHLPGARNLGYDDARYELLSGVDPDRPLVVYCTVGYRSERMAEELRSRGFRRVYNLYGSIYAWALAGYPLVDQAGPTRRIHTYNKKWGTYFPDSLATKVY</sequence>
<protein>
    <submittedName>
        <fullName evidence="3">Rhodanese-like domain-containing protein</fullName>
    </submittedName>
</protein>
<dbReference type="AlphaFoldDB" id="A0A4S4N8K0"/>
<dbReference type="Gene3D" id="3.40.250.10">
    <property type="entry name" value="Rhodanese-like domain"/>
    <property type="match status" value="1"/>
</dbReference>
<dbReference type="PROSITE" id="PS50206">
    <property type="entry name" value="RHODANESE_3"/>
    <property type="match status" value="1"/>
</dbReference>
<reference evidence="3 4" key="1">
    <citation type="submission" date="2019-04" db="EMBL/GenBank/DDBJ databases">
        <title>Lewinella litorea sp. nov., isolated from a marine sand.</title>
        <authorList>
            <person name="Yoon J.-H."/>
        </authorList>
    </citation>
    <scope>NUCLEOTIDE SEQUENCE [LARGE SCALE GENOMIC DNA]</scope>
    <source>
        <strain evidence="3 4">HSMS-39</strain>
    </source>
</reference>
<keyword evidence="1" id="KW-0732">Signal</keyword>
<feature type="signal peptide" evidence="1">
    <location>
        <begin position="1"/>
        <end position="18"/>
    </location>
</feature>